<evidence type="ECO:0000313" key="1">
    <source>
        <dbReference type="EMBL" id="SOQ52568.1"/>
    </source>
</evidence>
<proteinExistence type="predicted"/>
<sequence length="67" mass="7491">MFVHAHTTQEKILTWGNVKKKSQHSTGVLTFNLDRGQFLPVSPEALRAAASGERWSALLCLYHLGIK</sequence>
<protein>
    <submittedName>
        <fullName evidence="1">SFRICE_015079</fullName>
    </submittedName>
</protein>
<name>A0A2H1WHM6_SPOFR</name>
<organism evidence="1">
    <name type="scientific">Spodoptera frugiperda</name>
    <name type="common">Fall armyworm</name>
    <dbReference type="NCBI Taxonomy" id="7108"/>
    <lineage>
        <taxon>Eukaryota</taxon>
        <taxon>Metazoa</taxon>
        <taxon>Ecdysozoa</taxon>
        <taxon>Arthropoda</taxon>
        <taxon>Hexapoda</taxon>
        <taxon>Insecta</taxon>
        <taxon>Pterygota</taxon>
        <taxon>Neoptera</taxon>
        <taxon>Endopterygota</taxon>
        <taxon>Lepidoptera</taxon>
        <taxon>Glossata</taxon>
        <taxon>Ditrysia</taxon>
        <taxon>Noctuoidea</taxon>
        <taxon>Noctuidae</taxon>
        <taxon>Amphipyrinae</taxon>
        <taxon>Spodoptera</taxon>
    </lineage>
</organism>
<accession>A0A2H1WHM6</accession>
<reference evidence="1" key="1">
    <citation type="submission" date="2016-07" db="EMBL/GenBank/DDBJ databases">
        <authorList>
            <person name="Bretaudeau A."/>
        </authorList>
    </citation>
    <scope>NUCLEOTIDE SEQUENCE</scope>
    <source>
        <strain evidence="1">Rice</strain>
        <tissue evidence="1">Whole body</tissue>
    </source>
</reference>
<dbReference type="AlphaFoldDB" id="A0A2H1WHM6"/>
<dbReference type="EMBL" id="ODYU01008723">
    <property type="protein sequence ID" value="SOQ52568.1"/>
    <property type="molecule type" value="Genomic_DNA"/>
</dbReference>
<gene>
    <name evidence="1" type="ORF">SFRICE_015079</name>
</gene>